<dbReference type="Proteomes" id="UP000694251">
    <property type="component" value="Chromosome 8"/>
</dbReference>
<gene>
    <name evidence="2" type="ORF">ISN44_As08g018320</name>
</gene>
<dbReference type="AlphaFoldDB" id="A0A8T2B9G6"/>
<feature type="compositionally biased region" description="Acidic residues" evidence="1">
    <location>
        <begin position="132"/>
        <end position="143"/>
    </location>
</feature>
<evidence type="ECO:0000313" key="2">
    <source>
        <dbReference type="EMBL" id="KAG7582222.1"/>
    </source>
</evidence>
<feature type="compositionally biased region" description="Acidic residues" evidence="1">
    <location>
        <begin position="154"/>
        <end position="202"/>
    </location>
</feature>
<dbReference type="OrthoDB" id="1105653at2759"/>
<protein>
    <submittedName>
        <fullName evidence="2">Uncharacterized protein</fullName>
    </submittedName>
</protein>
<organism evidence="2 3">
    <name type="scientific">Arabidopsis suecica</name>
    <name type="common">Swedish thale-cress</name>
    <name type="synonym">Cardaminopsis suecica</name>
    <dbReference type="NCBI Taxonomy" id="45249"/>
    <lineage>
        <taxon>Eukaryota</taxon>
        <taxon>Viridiplantae</taxon>
        <taxon>Streptophyta</taxon>
        <taxon>Embryophyta</taxon>
        <taxon>Tracheophyta</taxon>
        <taxon>Spermatophyta</taxon>
        <taxon>Magnoliopsida</taxon>
        <taxon>eudicotyledons</taxon>
        <taxon>Gunneridae</taxon>
        <taxon>Pentapetalae</taxon>
        <taxon>rosids</taxon>
        <taxon>malvids</taxon>
        <taxon>Brassicales</taxon>
        <taxon>Brassicaceae</taxon>
        <taxon>Camelineae</taxon>
        <taxon>Arabidopsis</taxon>
    </lineage>
</organism>
<name>A0A8T2B9G6_ARASU</name>
<sequence length="214" mass="24205">MANNLRNEIDPDLEEIFVRSEFEWLNQGDVHNILAKREDLPTSTVPIQFPEHGLFLFNIDEQLVLDTIQWDMTKSKVWHGQYIIRYKVNQCFLVAIDEGVSTTYERRAYKCEDLYGSYRLVHYRTYFMSQNDSEDENSGDDTEDSHGENMGENETSDDDDSDDDDSSDESGGDDDSDESGGDDDSSDDDDSDESGGDDDIEANGDALPLANGFC</sequence>
<evidence type="ECO:0000313" key="3">
    <source>
        <dbReference type="Proteomes" id="UP000694251"/>
    </source>
</evidence>
<feature type="region of interest" description="Disordered" evidence="1">
    <location>
        <begin position="131"/>
        <end position="214"/>
    </location>
</feature>
<keyword evidence="3" id="KW-1185">Reference proteome</keyword>
<dbReference type="EMBL" id="JAEFBJ010000008">
    <property type="protein sequence ID" value="KAG7582222.1"/>
    <property type="molecule type" value="Genomic_DNA"/>
</dbReference>
<comment type="caution">
    <text evidence="2">The sequence shown here is derived from an EMBL/GenBank/DDBJ whole genome shotgun (WGS) entry which is preliminary data.</text>
</comment>
<reference evidence="2 3" key="1">
    <citation type="submission" date="2020-12" db="EMBL/GenBank/DDBJ databases">
        <title>Concerted genomic and epigenomic changes stabilize Arabidopsis allopolyploids.</title>
        <authorList>
            <person name="Chen Z."/>
        </authorList>
    </citation>
    <scope>NUCLEOTIDE SEQUENCE [LARGE SCALE GENOMIC DNA]</scope>
    <source>
        <strain evidence="2">As9502</strain>
        <tissue evidence="2">Leaf</tissue>
    </source>
</reference>
<accession>A0A8T2B9G6</accession>
<proteinExistence type="predicted"/>
<evidence type="ECO:0000256" key="1">
    <source>
        <dbReference type="SAM" id="MobiDB-lite"/>
    </source>
</evidence>